<protein>
    <submittedName>
        <fullName evidence="1">Uncharacterized protein</fullName>
    </submittedName>
</protein>
<reference evidence="1 2" key="1">
    <citation type="submission" date="2019-10" db="EMBL/GenBank/DDBJ databases">
        <title>Draft Genome Sequence of Cytophagaceae sp. SJW1-29.</title>
        <authorList>
            <person name="Choi A."/>
        </authorList>
    </citation>
    <scope>NUCLEOTIDE SEQUENCE [LARGE SCALE GENOMIC DNA]</scope>
    <source>
        <strain evidence="1 2">SJW1-29</strain>
    </source>
</reference>
<dbReference type="AlphaFoldDB" id="A0A7C9FN22"/>
<dbReference type="EMBL" id="WHLY01000001">
    <property type="protein sequence ID" value="MPR31929.1"/>
    <property type="molecule type" value="Genomic_DNA"/>
</dbReference>
<name>A0A7C9FN22_9BACT</name>
<proteinExistence type="predicted"/>
<dbReference type="RefSeq" id="WP_152756030.1">
    <property type="nucleotide sequence ID" value="NZ_WHLY01000001.1"/>
</dbReference>
<evidence type="ECO:0000313" key="1">
    <source>
        <dbReference type="EMBL" id="MPR31929.1"/>
    </source>
</evidence>
<accession>A0A7C9FN22</accession>
<evidence type="ECO:0000313" key="2">
    <source>
        <dbReference type="Proteomes" id="UP000479293"/>
    </source>
</evidence>
<comment type="caution">
    <text evidence="1">The sequence shown here is derived from an EMBL/GenBank/DDBJ whole genome shotgun (WGS) entry which is preliminary data.</text>
</comment>
<gene>
    <name evidence="1" type="ORF">GBK04_00835</name>
</gene>
<organism evidence="1 2">
    <name type="scientific">Salmonirosea aquatica</name>
    <dbReference type="NCBI Taxonomy" id="2654236"/>
    <lineage>
        <taxon>Bacteria</taxon>
        <taxon>Pseudomonadati</taxon>
        <taxon>Bacteroidota</taxon>
        <taxon>Cytophagia</taxon>
        <taxon>Cytophagales</taxon>
        <taxon>Spirosomataceae</taxon>
        <taxon>Salmonirosea</taxon>
    </lineage>
</organism>
<dbReference type="Proteomes" id="UP000479293">
    <property type="component" value="Unassembled WGS sequence"/>
</dbReference>
<keyword evidence="2" id="KW-1185">Reference proteome</keyword>
<sequence>MNGNGQWLTPGSLRGGYFKIGLLNGSTFEGPVRLEAGPDSNQIHIGSYGPTELLDAVDISGFESGDLVFSHSRFHDTWPSRTLVSAHPRMRLLLKDNCLFEGPVTIRVPRFGSNYTTFMKPAVIWKTGNGDDGSIGGNTFRQQVQFKNTASSGKVHLLSGEDKLIDRVPQ</sequence>